<reference evidence="1" key="1">
    <citation type="submission" date="2024-03" db="EMBL/GenBank/DDBJ databases">
        <title>WGS assembly of Saponaria officinalis var. Norfolk2.</title>
        <authorList>
            <person name="Jenkins J."/>
            <person name="Shu S."/>
            <person name="Grimwood J."/>
            <person name="Barry K."/>
            <person name="Goodstein D."/>
            <person name="Schmutz J."/>
            <person name="Leebens-Mack J."/>
            <person name="Osbourn A."/>
        </authorList>
    </citation>
    <scope>NUCLEOTIDE SEQUENCE [LARGE SCALE GENOMIC DNA]</scope>
    <source>
        <strain evidence="1">JIC</strain>
    </source>
</reference>
<protein>
    <submittedName>
        <fullName evidence="1">Uncharacterized protein</fullName>
    </submittedName>
</protein>
<gene>
    <name evidence="1" type="ORF">RND81_10G139800</name>
</gene>
<dbReference type="AlphaFoldDB" id="A0AAW1I2Q6"/>
<dbReference type="CDD" id="cd09272">
    <property type="entry name" value="RNase_HI_RT_Ty1"/>
    <property type="match status" value="1"/>
</dbReference>
<organism evidence="1 2">
    <name type="scientific">Saponaria officinalis</name>
    <name type="common">Common soapwort</name>
    <name type="synonym">Lychnis saponaria</name>
    <dbReference type="NCBI Taxonomy" id="3572"/>
    <lineage>
        <taxon>Eukaryota</taxon>
        <taxon>Viridiplantae</taxon>
        <taxon>Streptophyta</taxon>
        <taxon>Embryophyta</taxon>
        <taxon>Tracheophyta</taxon>
        <taxon>Spermatophyta</taxon>
        <taxon>Magnoliopsida</taxon>
        <taxon>eudicotyledons</taxon>
        <taxon>Gunneridae</taxon>
        <taxon>Pentapetalae</taxon>
        <taxon>Caryophyllales</taxon>
        <taxon>Caryophyllaceae</taxon>
        <taxon>Caryophylleae</taxon>
        <taxon>Saponaria</taxon>
    </lineage>
</organism>
<name>A0AAW1I2Q6_SAPOF</name>
<proteinExistence type="predicted"/>
<evidence type="ECO:0000313" key="2">
    <source>
        <dbReference type="Proteomes" id="UP001443914"/>
    </source>
</evidence>
<dbReference type="EMBL" id="JBDFQZ010000010">
    <property type="protein sequence ID" value="KAK9683420.1"/>
    <property type="molecule type" value="Genomic_DNA"/>
</dbReference>
<sequence length="197" mass="21812">MLETSFEMKDMGEVDVILGLRVLKTSKGYCLSQAHYVEKILNKFGYFDVELARTPFDANLHLKKNLLESVDLAGYAKILGTAGFGLSYCGYPPILEGYCDANGISESNDIHSTSGYVFTLVGAAVSWRSSEQTCIAYNGKSRHIRLRHNIVYNLIKFGVILLDYVTSESNVVDPLTKALNRKLVSETAKKMGLSPPM</sequence>
<dbReference type="Proteomes" id="UP001443914">
    <property type="component" value="Unassembled WGS sequence"/>
</dbReference>
<accession>A0AAW1I2Q6</accession>
<evidence type="ECO:0000313" key="1">
    <source>
        <dbReference type="EMBL" id="KAK9683420.1"/>
    </source>
</evidence>
<comment type="caution">
    <text evidence="1">The sequence shown here is derived from an EMBL/GenBank/DDBJ whole genome shotgun (WGS) entry which is preliminary data.</text>
</comment>
<keyword evidence="2" id="KW-1185">Reference proteome</keyword>